<protein>
    <submittedName>
        <fullName evidence="3">ACT domain-containing protein</fullName>
    </submittedName>
</protein>
<dbReference type="Pfam" id="PF13840">
    <property type="entry name" value="ACT_7"/>
    <property type="match status" value="1"/>
</dbReference>
<dbReference type="Proteomes" id="UP001149607">
    <property type="component" value="Chromosome"/>
</dbReference>
<dbReference type="PANTHER" id="PTHR39199:SF1">
    <property type="entry name" value="BLR5128 PROTEIN"/>
    <property type="match status" value="1"/>
</dbReference>
<dbReference type="PANTHER" id="PTHR39199">
    <property type="entry name" value="BLR5128 PROTEIN"/>
    <property type="match status" value="1"/>
</dbReference>
<dbReference type="Gene3D" id="3.30.2130.10">
    <property type="entry name" value="VC0802-like"/>
    <property type="match status" value="1"/>
</dbReference>
<proteinExistence type="predicted"/>
<dbReference type="EMBL" id="JAPQFL010000004">
    <property type="protein sequence ID" value="MDD9328168.1"/>
    <property type="molecule type" value="Genomic_DNA"/>
</dbReference>
<reference evidence="4" key="2">
    <citation type="submission" date="2024-02" db="EMBL/GenBank/DDBJ databases">
        <title>Neisseria leonii sp. nov.</title>
        <authorList>
            <person name="Boutroux M."/>
            <person name="Favre-Rochex S."/>
            <person name="Gorgette O."/>
            <person name="Touak G."/>
            <person name="Muhle E."/>
            <person name="Chesneau O."/>
            <person name="Clermont D."/>
            <person name="Rahi P."/>
        </authorList>
    </citation>
    <scope>NUCLEOTIDE SEQUENCE</scope>
    <source>
        <strain evidence="4">51.81</strain>
    </source>
</reference>
<accession>A0A9X4IEJ4</accession>
<feature type="domain" description="DUF2241" evidence="1">
    <location>
        <begin position="5"/>
        <end position="70"/>
    </location>
</feature>
<dbReference type="InterPro" id="IPR027795">
    <property type="entry name" value="CASTOR_ACT_dom"/>
</dbReference>
<evidence type="ECO:0000259" key="2">
    <source>
        <dbReference type="Pfam" id="PF13840"/>
    </source>
</evidence>
<keyword evidence="5" id="KW-1185">Reference proteome</keyword>
<evidence type="ECO:0000259" key="1">
    <source>
        <dbReference type="Pfam" id="PF10000"/>
    </source>
</evidence>
<evidence type="ECO:0000313" key="4">
    <source>
        <dbReference type="EMBL" id="WWY02219.1"/>
    </source>
</evidence>
<dbReference type="RefSeq" id="WP_274585272.1">
    <property type="nucleotide sequence ID" value="NZ_CP145811.1"/>
</dbReference>
<evidence type="ECO:0000313" key="5">
    <source>
        <dbReference type="Proteomes" id="UP001149607"/>
    </source>
</evidence>
<dbReference type="SUPFAM" id="SSF55021">
    <property type="entry name" value="ACT-like"/>
    <property type="match status" value="2"/>
</dbReference>
<reference evidence="3" key="1">
    <citation type="submission" date="2022-10" db="EMBL/GenBank/DDBJ databases">
        <authorList>
            <person name="Boutroux M."/>
        </authorList>
    </citation>
    <scope>NUCLEOTIDE SEQUENCE</scope>
    <source>
        <strain evidence="3">51.81</strain>
    </source>
</reference>
<sequence length="138" mass="14722">MGGAIRDLAVLLRSMEPVWNEGVYAFATVSDAAAADLDWRDVVASIREREGLSVVMAEPLLRQYGLTSHFRAAWITLNVHSDLAAVGLTAAFAAALGEAQISCNVVAGNCHDHIFVPYGEAEAAMAVLRRLQQAAQAV</sequence>
<gene>
    <name evidence="3" type="ORF">ORY91_001586</name>
    <name evidence="4" type="ORF">V9W64_05590</name>
</gene>
<organism evidence="3">
    <name type="scientific">Neisseria leonii</name>
    <dbReference type="NCBI Taxonomy" id="2995413"/>
    <lineage>
        <taxon>Bacteria</taxon>
        <taxon>Pseudomonadati</taxon>
        <taxon>Pseudomonadota</taxon>
        <taxon>Betaproteobacteria</taxon>
        <taxon>Neisseriales</taxon>
        <taxon>Neisseriaceae</taxon>
        <taxon>Neisseria</taxon>
    </lineage>
</organism>
<name>A0A9X4IEJ4_9NEIS</name>
<dbReference type="InterPro" id="IPR045865">
    <property type="entry name" value="ACT-like_dom_sf"/>
</dbReference>
<dbReference type="Pfam" id="PF10000">
    <property type="entry name" value="ACT_3"/>
    <property type="match status" value="1"/>
</dbReference>
<dbReference type="InterPro" id="IPR018717">
    <property type="entry name" value="DUF2241"/>
</dbReference>
<feature type="domain" description="CASTOR ACT" evidence="2">
    <location>
        <begin position="73"/>
        <end position="130"/>
    </location>
</feature>
<dbReference type="AlphaFoldDB" id="A0A9X4IEJ4"/>
<evidence type="ECO:0000313" key="3">
    <source>
        <dbReference type="EMBL" id="MDD9328168.1"/>
    </source>
</evidence>
<dbReference type="EMBL" id="CP146598">
    <property type="protein sequence ID" value="WWY02219.1"/>
    <property type="molecule type" value="Genomic_DNA"/>
</dbReference>